<dbReference type="InterPro" id="IPR002016">
    <property type="entry name" value="Haem_peroxidase"/>
</dbReference>
<dbReference type="InterPro" id="IPR019794">
    <property type="entry name" value="Peroxidases_AS"/>
</dbReference>
<evidence type="ECO:0000256" key="14">
    <source>
        <dbReference type="ARBA" id="ARBA00023157"/>
    </source>
</evidence>
<evidence type="ECO:0000256" key="7">
    <source>
        <dbReference type="ARBA" id="ARBA00022559"/>
    </source>
</evidence>
<dbReference type="GO" id="GO:0006979">
    <property type="term" value="P:response to oxidative stress"/>
    <property type="evidence" value="ECO:0007669"/>
    <property type="project" value="UniProtKB-UniRule"/>
</dbReference>
<feature type="active site" description="Proton acceptor" evidence="18">
    <location>
        <position position="90"/>
    </location>
</feature>
<keyword evidence="10 23" id="KW-0732">Signal</keyword>
<evidence type="ECO:0000256" key="15">
    <source>
        <dbReference type="ARBA" id="ARBA00023180"/>
    </source>
</evidence>
<evidence type="ECO:0000256" key="22">
    <source>
        <dbReference type="PIRSR" id="PIRSR600823-5"/>
    </source>
</evidence>
<dbReference type="EMBL" id="JBBWWQ010000019">
    <property type="protein sequence ID" value="KAK8919363.1"/>
    <property type="molecule type" value="Genomic_DNA"/>
</dbReference>
<comment type="caution">
    <text evidence="25">The sequence shown here is derived from an EMBL/GenBank/DDBJ whole genome shotgun (WGS) entry which is preliminary data.</text>
</comment>
<comment type="subcellular location">
    <subcellularLocation>
        <location evidence="3 23">Secreted</location>
    </subcellularLocation>
</comment>
<evidence type="ECO:0000256" key="9">
    <source>
        <dbReference type="ARBA" id="ARBA00022723"/>
    </source>
</evidence>
<dbReference type="InterPro" id="IPR033905">
    <property type="entry name" value="Secretory_peroxidase"/>
</dbReference>
<feature type="binding site" evidence="20">
    <location>
        <position position="94"/>
    </location>
    <ligand>
        <name>Ca(2+)</name>
        <dbReference type="ChEBI" id="CHEBI:29108"/>
        <label>1</label>
    </ligand>
</feature>
<feature type="disulfide bond" evidence="22">
    <location>
        <begin position="92"/>
        <end position="97"/>
    </location>
</feature>
<feature type="binding site" description="axial binding residue" evidence="20">
    <location>
        <position position="212"/>
    </location>
    <ligand>
        <name>heme b</name>
        <dbReference type="ChEBI" id="CHEBI:60344"/>
    </ligand>
    <ligandPart>
        <name>Fe</name>
        <dbReference type="ChEBI" id="CHEBI:18248"/>
    </ligandPart>
</feature>
<evidence type="ECO:0000256" key="20">
    <source>
        <dbReference type="PIRSR" id="PIRSR600823-3"/>
    </source>
</evidence>
<keyword evidence="6 23" id="KW-0964">Secreted</keyword>
<evidence type="ECO:0000256" key="1">
    <source>
        <dbReference type="ARBA" id="ARBA00000189"/>
    </source>
</evidence>
<dbReference type="Gene3D" id="1.10.420.10">
    <property type="entry name" value="Peroxidase, domain 2"/>
    <property type="match status" value="1"/>
</dbReference>
<keyword evidence="11 20" id="KW-0106">Calcium</keyword>
<feature type="binding site" evidence="20">
    <location>
        <position position="269"/>
    </location>
    <ligand>
        <name>Ca(2+)</name>
        <dbReference type="ChEBI" id="CHEBI:29108"/>
        <label>2</label>
    </ligand>
</feature>
<feature type="domain" description="Plant heme peroxidase family profile" evidence="24">
    <location>
        <begin position="49"/>
        <end position="341"/>
    </location>
</feature>
<evidence type="ECO:0000256" key="8">
    <source>
        <dbReference type="ARBA" id="ARBA00022617"/>
    </source>
</evidence>
<evidence type="ECO:0000256" key="23">
    <source>
        <dbReference type="RuleBase" id="RU362060"/>
    </source>
</evidence>
<keyword evidence="7 23" id="KW-0575">Peroxidase</keyword>
<evidence type="ECO:0000256" key="18">
    <source>
        <dbReference type="PIRSR" id="PIRSR600823-1"/>
    </source>
</evidence>
<feature type="chain" id="PRO_5042670962" description="Peroxidase" evidence="23">
    <location>
        <begin position="23"/>
        <end position="343"/>
    </location>
</feature>
<feature type="disulfide bond" evidence="22">
    <location>
        <begin position="141"/>
        <end position="337"/>
    </location>
</feature>
<feature type="binding site" evidence="20">
    <location>
        <position position="264"/>
    </location>
    <ligand>
        <name>Ca(2+)</name>
        <dbReference type="ChEBI" id="CHEBI:29108"/>
        <label>2</label>
    </ligand>
</feature>
<dbReference type="AlphaFoldDB" id="A0AAP0AYX1"/>
<dbReference type="PROSITE" id="PS00435">
    <property type="entry name" value="PEROXIDASE_1"/>
    <property type="match status" value="1"/>
</dbReference>
<keyword evidence="14 22" id="KW-1015">Disulfide bond</keyword>
<evidence type="ECO:0000256" key="4">
    <source>
        <dbReference type="ARBA" id="ARBA00006873"/>
    </source>
</evidence>
<feature type="disulfide bond" evidence="22">
    <location>
        <begin position="219"/>
        <end position="251"/>
    </location>
</feature>
<dbReference type="InterPro" id="IPR010255">
    <property type="entry name" value="Haem_peroxidase_sf"/>
</dbReference>
<dbReference type="PROSITE" id="PS50873">
    <property type="entry name" value="PEROXIDASE_4"/>
    <property type="match status" value="1"/>
</dbReference>
<comment type="catalytic activity">
    <reaction evidence="1 23">
        <text>2 a phenolic donor + H2O2 = 2 a phenolic radical donor + 2 H2O</text>
        <dbReference type="Rhea" id="RHEA:56136"/>
        <dbReference type="ChEBI" id="CHEBI:15377"/>
        <dbReference type="ChEBI" id="CHEBI:16240"/>
        <dbReference type="ChEBI" id="CHEBI:139520"/>
        <dbReference type="ChEBI" id="CHEBI:139521"/>
        <dbReference type="EC" id="1.11.1.7"/>
    </reaction>
</comment>
<dbReference type="GO" id="GO:0005576">
    <property type="term" value="C:extracellular region"/>
    <property type="evidence" value="ECO:0007669"/>
    <property type="project" value="UniProtKB-SubCell"/>
</dbReference>
<keyword evidence="13 20" id="KW-0408">Iron</keyword>
<dbReference type="GO" id="GO:0042744">
    <property type="term" value="P:hydrogen peroxide catabolic process"/>
    <property type="evidence" value="ECO:0007669"/>
    <property type="project" value="UniProtKB-KW"/>
</dbReference>
<dbReference type="FunFam" id="1.10.420.10:FF:000001">
    <property type="entry name" value="Peroxidase"/>
    <property type="match status" value="1"/>
</dbReference>
<feature type="disulfide bond" evidence="22">
    <location>
        <begin position="59"/>
        <end position="135"/>
    </location>
</feature>
<comment type="function">
    <text evidence="2">Removal of H(2)O(2), oxidation of toxic reductants, biosynthesis and degradation of lignin, suberization, auxin catabolism, response to environmental stresses such as wounding, pathogen attack and oxidative stress. These functions might be dependent on each isozyme/isoform in each plant tissue.</text>
</comment>
<feature type="binding site" evidence="20">
    <location>
        <position position="213"/>
    </location>
    <ligand>
        <name>Ca(2+)</name>
        <dbReference type="ChEBI" id="CHEBI:29108"/>
        <label>2</label>
    </ligand>
</feature>
<feature type="binding site" evidence="20">
    <location>
        <position position="261"/>
    </location>
    <ligand>
        <name>Ca(2+)</name>
        <dbReference type="ChEBI" id="CHEBI:29108"/>
        <label>2</label>
    </ligand>
</feature>
<feature type="binding site" evidence="19">
    <location>
        <position position="182"/>
    </location>
    <ligand>
        <name>substrate</name>
    </ligand>
</feature>
<evidence type="ECO:0000256" key="12">
    <source>
        <dbReference type="ARBA" id="ARBA00023002"/>
    </source>
</evidence>
<comment type="similarity">
    <text evidence="4">Belongs to the peroxidase family. Ascorbate peroxidase subfamily.</text>
</comment>
<proteinExistence type="inferred from homology"/>
<keyword evidence="16" id="KW-0873">Pyrrolidone carboxylic acid</keyword>
<accession>A0AAP0AYX1</accession>
<evidence type="ECO:0000256" key="6">
    <source>
        <dbReference type="ARBA" id="ARBA00022525"/>
    </source>
</evidence>
<keyword evidence="9 20" id="KW-0479">Metal-binding</keyword>
<dbReference type="GO" id="GO:0140825">
    <property type="term" value="F:lactoperoxidase activity"/>
    <property type="evidence" value="ECO:0007669"/>
    <property type="project" value="UniProtKB-EC"/>
</dbReference>
<name>A0AAP0AYX1_9ASPA</name>
<feature type="binding site" evidence="20">
    <location>
        <position position="109"/>
    </location>
    <ligand>
        <name>Ca(2+)</name>
        <dbReference type="ChEBI" id="CHEBI:29108"/>
        <label>1</label>
    </ligand>
</feature>
<feature type="signal peptide" evidence="23">
    <location>
        <begin position="1"/>
        <end position="22"/>
    </location>
</feature>
<keyword evidence="17 23" id="KW-0376">Hydrogen peroxide</keyword>
<evidence type="ECO:0000256" key="19">
    <source>
        <dbReference type="PIRSR" id="PIRSR600823-2"/>
    </source>
</evidence>
<keyword evidence="26" id="KW-1185">Reference proteome</keyword>
<comment type="similarity">
    <text evidence="23">Belongs to the peroxidase family. Classical plant (class III) peroxidase subfamily.</text>
</comment>
<evidence type="ECO:0000256" key="11">
    <source>
        <dbReference type="ARBA" id="ARBA00022837"/>
    </source>
</evidence>
<evidence type="ECO:0000256" key="2">
    <source>
        <dbReference type="ARBA" id="ARBA00002322"/>
    </source>
</evidence>
<dbReference type="EC" id="1.11.1.7" evidence="5 23"/>
<dbReference type="Pfam" id="PF00141">
    <property type="entry name" value="peroxidase"/>
    <property type="match status" value="1"/>
</dbReference>
<dbReference type="GO" id="GO:0046872">
    <property type="term" value="F:metal ion binding"/>
    <property type="evidence" value="ECO:0007669"/>
    <property type="project" value="UniProtKB-UniRule"/>
</dbReference>
<dbReference type="Proteomes" id="UP001418222">
    <property type="component" value="Unassembled WGS sequence"/>
</dbReference>
<protein>
    <recommendedName>
        <fullName evidence="5 23">Peroxidase</fullName>
        <ecNumber evidence="5 23">1.11.1.7</ecNumber>
    </recommendedName>
</protein>
<evidence type="ECO:0000313" key="26">
    <source>
        <dbReference type="Proteomes" id="UP001418222"/>
    </source>
</evidence>
<dbReference type="PROSITE" id="PS00436">
    <property type="entry name" value="PEROXIDASE_2"/>
    <property type="match status" value="1"/>
</dbReference>
<evidence type="ECO:0000313" key="25">
    <source>
        <dbReference type="EMBL" id="KAK8919363.1"/>
    </source>
</evidence>
<keyword evidence="8 23" id="KW-0349">Heme</keyword>
<organism evidence="25 26">
    <name type="scientific">Platanthera zijinensis</name>
    <dbReference type="NCBI Taxonomy" id="2320716"/>
    <lineage>
        <taxon>Eukaryota</taxon>
        <taxon>Viridiplantae</taxon>
        <taxon>Streptophyta</taxon>
        <taxon>Embryophyta</taxon>
        <taxon>Tracheophyta</taxon>
        <taxon>Spermatophyta</taxon>
        <taxon>Magnoliopsida</taxon>
        <taxon>Liliopsida</taxon>
        <taxon>Asparagales</taxon>
        <taxon>Orchidaceae</taxon>
        <taxon>Orchidoideae</taxon>
        <taxon>Orchideae</taxon>
        <taxon>Orchidinae</taxon>
        <taxon>Platanthera</taxon>
    </lineage>
</organism>
<feature type="binding site" evidence="20">
    <location>
        <position position="98"/>
    </location>
    <ligand>
        <name>Ca(2+)</name>
        <dbReference type="ChEBI" id="CHEBI:29108"/>
        <label>1</label>
    </ligand>
</feature>
<dbReference type="PRINTS" id="PR00461">
    <property type="entry name" value="PLPEROXIDASE"/>
</dbReference>
<evidence type="ECO:0000256" key="13">
    <source>
        <dbReference type="ARBA" id="ARBA00023004"/>
    </source>
</evidence>
<evidence type="ECO:0000256" key="17">
    <source>
        <dbReference type="ARBA" id="ARBA00023324"/>
    </source>
</evidence>
<feature type="binding site" evidence="20">
    <location>
        <position position="96"/>
    </location>
    <ligand>
        <name>Ca(2+)</name>
        <dbReference type="ChEBI" id="CHEBI:29108"/>
        <label>1</label>
    </ligand>
</feature>
<dbReference type="PANTHER" id="PTHR31517">
    <property type="match status" value="1"/>
</dbReference>
<dbReference type="InterPro" id="IPR019793">
    <property type="entry name" value="Peroxidases_heam-ligand_BS"/>
</dbReference>
<feature type="site" description="Transition state stabilizer" evidence="21">
    <location>
        <position position="86"/>
    </location>
</feature>
<keyword evidence="12 23" id="KW-0560">Oxidoreductase</keyword>
<gene>
    <name evidence="25" type="primary">PER7</name>
    <name evidence="25" type="ORF">KSP39_PZI021512</name>
</gene>
<evidence type="ECO:0000259" key="24">
    <source>
        <dbReference type="PROSITE" id="PS50873"/>
    </source>
</evidence>
<keyword evidence="15" id="KW-0325">Glycoprotein</keyword>
<dbReference type="PANTHER" id="PTHR31517:SF17">
    <property type="entry name" value="PEROXIDASE 6"/>
    <property type="match status" value="1"/>
</dbReference>
<dbReference type="PRINTS" id="PR00458">
    <property type="entry name" value="PEROXIDASE"/>
</dbReference>
<dbReference type="Gene3D" id="1.10.520.10">
    <property type="match status" value="1"/>
</dbReference>
<evidence type="ECO:0000256" key="5">
    <source>
        <dbReference type="ARBA" id="ARBA00012313"/>
    </source>
</evidence>
<feature type="binding site" evidence="20">
    <location>
        <position position="100"/>
    </location>
    <ligand>
        <name>Ca(2+)</name>
        <dbReference type="ChEBI" id="CHEBI:29108"/>
        <label>1</label>
    </ligand>
</feature>
<dbReference type="InterPro" id="IPR000823">
    <property type="entry name" value="Peroxidase_pln"/>
</dbReference>
<comment type="cofactor">
    <cofactor evidence="20 23">
        <name>Ca(2+)</name>
        <dbReference type="ChEBI" id="CHEBI:29108"/>
    </cofactor>
    <text evidence="20 23">Binds 2 calcium ions per subunit.</text>
</comment>
<evidence type="ECO:0000256" key="21">
    <source>
        <dbReference type="PIRSR" id="PIRSR600823-4"/>
    </source>
</evidence>
<evidence type="ECO:0000256" key="16">
    <source>
        <dbReference type="ARBA" id="ARBA00023283"/>
    </source>
</evidence>
<sequence length="343" mass="37596">MGALSLSLHLSLCLLLLHFVISAEMAVPESRQPAAALSSPLPAETAGDELSFGHYANTCPNMESIVHNKVNKWSALDPSLAPSIIRLHFHDCAVRGCDASILLNHAASERTAVESKTLRGFEVIDDIKAELEKKCPKTVSCADILASAAREATVKAGGPFWEVPYGRKDGRVSLAQEASQVPMGHENVTYLIEFFQAKGLNLLDLVVLSGSHTIGRSTCGSVQGRLYNFKGTGKPDPSINANYLNYLKRKCRWASEYVELDATTPTKFDSVYYTNLQRKMGLLLTDQLLNSDSRTSLIVSALATQPMLFYQQFSVSMTNLGNVQVLTGDEGEIRTNCNFINRY</sequence>
<dbReference type="CDD" id="cd00693">
    <property type="entry name" value="secretory_peroxidase"/>
    <property type="match status" value="1"/>
</dbReference>
<comment type="cofactor">
    <cofactor evidence="20 23">
        <name>heme b</name>
        <dbReference type="ChEBI" id="CHEBI:60344"/>
    </cofactor>
    <text evidence="20 23">Binds 1 heme b (iron(II)-protoporphyrin IX) group per subunit.</text>
</comment>
<evidence type="ECO:0000256" key="10">
    <source>
        <dbReference type="ARBA" id="ARBA00022729"/>
    </source>
</evidence>
<dbReference type="FunFam" id="1.10.520.10:FF:000006">
    <property type="entry name" value="Peroxidase"/>
    <property type="match status" value="1"/>
</dbReference>
<feature type="binding site" evidence="20">
    <location>
        <position position="91"/>
    </location>
    <ligand>
        <name>Ca(2+)</name>
        <dbReference type="ChEBI" id="CHEBI:29108"/>
        <label>1</label>
    </ligand>
</feature>
<dbReference type="SUPFAM" id="SSF48113">
    <property type="entry name" value="Heme-dependent peroxidases"/>
    <property type="match status" value="1"/>
</dbReference>
<reference evidence="25 26" key="1">
    <citation type="journal article" date="2022" name="Nat. Plants">
        <title>Genomes of leafy and leafless Platanthera orchids illuminate the evolution of mycoheterotrophy.</title>
        <authorList>
            <person name="Li M.H."/>
            <person name="Liu K.W."/>
            <person name="Li Z."/>
            <person name="Lu H.C."/>
            <person name="Ye Q.L."/>
            <person name="Zhang D."/>
            <person name="Wang J.Y."/>
            <person name="Li Y.F."/>
            <person name="Zhong Z.M."/>
            <person name="Liu X."/>
            <person name="Yu X."/>
            <person name="Liu D.K."/>
            <person name="Tu X.D."/>
            <person name="Liu B."/>
            <person name="Hao Y."/>
            <person name="Liao X.Y."/>
            <person name="Jiang Y.T."/>
            <person name="Sun W.H."/>
            <person name="Chen J."/>
            <person name="Chen Y.Q."/>
            <person name="Ai Y."/>
            <person name="Zhai J.W."/>
            <person name="Wu S.S."/>
            <person name="Zhou Z."/>
            <person name="Hsiao Y.Y."/>
            <person name="Wu W.L."/>
            <person name="Chen Y.Y."/>
            <person name="Lin Y.F."/>
            <person name="Hsu J.L."/>
            <person name="Li C.Y."/>
            <person name="Wang Z.W."/>
            <person name="Zhao X."/>
            <person name="Zhong W.Y."/>
            <person name="Ma X.K."/>
            <person name="Ma L."/>
            <person name="Huang J."/>
            <person name="Chen G.Z."/>
            <person name="Huang M.Z."/>
            <person name="Huang L."/>
            <person name="Peng D.H."/>
            <person name="Luo Y.B."/>
            <person name="Zou S.Q."/>
            <person name="Chen S.P."/>
            <person name="Lan S."/>
            <person name="Tsai W.C."/>
            <person name="Van de Peer Y."/>
            <person name="Liu Z.J."/>
        </authorList>
    </citation>
    <scope>NUCLEOTIDE SEQUENCE [LARGE SCALE GENOMIC DNA]</scope>
    <source>
        <strain evidence="25">Lor287</strain>
    </source>
</reference>
<dbReference type="GO" id="GO:0020037">
    <property type="term" value="F:heme binding"/>
    <property type="evidence" value="ECO:0007669"/>
    <property type="project" value="UniProtKB-UniRule"/>
</dbReference>
<evidence type="ECO:0000256" key="3">
    <source>
        <dbReference type="ARBA" id="ARBA00004613"/>
    </source>
</evidence>